<dbReference type="InterPro" id="IPR032675">
    <property type="entry name" value="LRR_dom_sf"/>
</dbReference>
<sequence length="222" mass="24696">QLLRRQLRPRHWPRHRNQPPLRVGGSNPHKSQADLRLHDRDHFPAICKLDQLTTLIVADWKSLSGEILDCVSSLSNLRVLDLVGNSHSGQIPSQIGNLGRLVVLNLADNRTSGEIPASVSKLECLNHLELNNNQIYGRIPTYFRNLKMLSLACQEPDGRSHSRLHSVGRRVRDDVQVSRRAATGVLRQQRGEGGAGGTLSADLEGGSDLQREDLPRKYGGCF</sequence>
<dbReference type="Proteomes" id="UP001154282">
    <property type="component" value="Unassembled WGS sequence"/>
</dbReference>
<accession>A0AAV0LD22</accession>
<feature type="compositionally biased region" description="Basic residues" evidence="4">
    <location>
        <begin position="1"/>
        <end position="17"/>
    </location>
</feature>
<keyword evidence="7" id="KW-1185">Reference proteome</keyword>
<reference evidence="6" key="1">
    <citation type="submission" date="2022-08" db="EMBL/GenBank/DDBJ databases">
        <authorList>
            <person name="Gutierrez-Valencia J."/>
        </authorList>
    </citation>
    <scope>NUCLEOTIDE SEQUENCE</scope>
</reference>
<evidence type="ECO:0000313" key="6">
    <source>
        <dbReference type="EMBL" id="CAI0432432.1"/>
    </source>
</evidence>
<dbReference type="SUPFAM" id="SSF52058">
    <property type="entry name" value="L domain-like"/>
    <property type="match status" value="1"/>
</dbReference>
<evidence type="ECO:0000256" key="4">
    <source>
        <dbReference type="SAM" id="MobiDB-lite"/>
    </source>
</evidence>
<gene>
    <name evidence="6" type="ORF">LITE_LOCUS23448</name>
</gene>
<dbReference type="PANTHER" id="PTHR48059">
    <property type="entry name" value="POLYGALACTURONASE INHIBITOR 1"/>
    <property type="match status" value="1"/>
</dbReference>
<evidence type="ECO:0000256" key="3">
    <source>
        <dbReference type="ARBA" id="ARBA00022737"/>
    </source>
</evidence>
<protein>
    <recommendedName>
        <fullName evidence="5">Disease resistance R13L4/SHOC-2-like LRR domain-containing protein</fullName>
    </recommendedName>
</protein>
<feature type="region of interest" description="Disordered" evidence="4">
    <location>
        <begin position="1"/>
        <end position="32"/>
    </location>
</feature>
<keyword evidence="2" id="KW-0433">Leucine-rich repeat</keyword>
<name>A0AAV0LD22_9ROSI</name>
<evidence type="ECO:0000256" key="1">
    <source>
        <dbReference type="ARBA" id="ARBA00004196"/>
    </source>
</evidence>
<dbReference type="PANTHER" id="PTHR48059:SF30">
    <property type="entry name" value="OS06G0587000 PROTEIN"/>
    <property type="match status" value="1"/>
</dbReference>
<comment type="caution">
    <text evidence="6">The sequence shown here is derived from an EMBL/GenBank/DDBJ whole genome shotgun (WGS) entry which is preliminary data.</text>
</comment>
<dbReference type="EMBL" id="CAMGYJ010000006">
    <property type="protein sequence ID" value="CAI0432432.1"/>
    <property type="molecule type" value="Genomic_DNA"/>
</dbReference>
<feature type="domain" description="Disease resistance R13L4/SHOC-2-like LRR" evidence="5">
    <location>
        <begin position="44"/>
        <end position="150"/>
    </location>
</feature>
<comment type="subcellular location">
    <subcellularLocation>
        <location evidence="1">Cell envelope</location>
    </subcellularLocation>
</comment>
<evidence type="ECO:0000256" key="2">
    <source>
        <dbReference type="ARBA" id="ARBA00022614"/>
    </source>
</evidence>
<dbReference type="InterPro" id="IPR055414">
    <property type="entry name" value="LRR_R13L4/SHOC2-like"/>
</dbReference>
<dbReference type="InterPro" id="IPR051848">
    <property type="entry name" value="PGIP"/>
</dbReference>
<dbReference type="FunFam" id="3.80.10.10:FF:000383">
    <property type="entry name" value="Leucine-rich repeat receptor protein kinase EMS1"/>
    <property type="match status" value="1"/>
</dbReference>
<feature type="non-terminal residue" evidence="6">
    <location>
        <position position="1"/>
    </location>
</feature>
<keyword evidence="3" id="KW-0677">Repeat</keyword>
<organism evidence="6 7">
    <name type="scientific">Linum tenue</name>
    <dbReference type="NCBI Taxonomy" id="586396"/>
    <lineage>
        <taxon>Eukaryota</taxon>
        <taxon>Viridiplantae</taxon>
        <taxon>Streptophyta</taxon>
        <taxon>Embryophyta</taxon>
        <taxon>Tracheophyta</taxon>
        <taxon>Spermatophyta</taxon>
        <taxon>Magnoliopsida</taxon>
        <taxon>eudicotyledons</taxon>
        <taxon>Gunneridae</taxon>
        <taxon>Pentapetalae</taxon>
        <taxon>rosids</taxon>
        <taxon>fabids</taxon>
        <taxon>Malpighiales</taxon>
        <taxon>Linaceae</taxon>
        <taxon>Linum</taxon>
    </lineage>
</organism>
<proteinExistence type="predicted"/>
<feature type="region of interest" description="Disordered" evidence="4">
    <location>
        <begin position="179"/>
        <end position="222"/>
    </location>
</feature>
<evidence type="ECO:0000313" key="7">
    <source>
        <dbReference type="Proteomes" id="UP001154282"/>
    </source>
</evidence>
<dbReference type="AlphaFoldDB" id="A0AAV0LD22"/>
<dbReference type="Gene3D" id="3.80.10.10">
    <property type="entry name" value="Ribonuclease Inhibitor"/>
    <property type="match status" value="1"/>
</dbReference>
<dbReference type="Pfam" id="PF23598">
    <property type="entry name" value="LRR_14"/>
    <property type="match status" value="1"/>
</dbReference>
<evidence type="ECO:0000259" key="5">
    <source>
        <dbReference type="Pfam" id="PF23598"/>
    </source>
</evidence>